<evidence type="ECO:0000256" key="1">
    <source>
        <dbReference type="SAM" id="Phobius"/>
    </source>
</evidence>
<feature type="transmembrane region" description="Helical" evidence="1">
    <location>
        <begin position="46"/>
        <end position="64"/>
    </location>
</feature>
<name>A0A060RKG6_9STRE</name>
<feature type="transmembrane region" description="Helical" evidence="1">
    <location>
        <begin position="99"/>
        <end position="125"/>
    </location>
</feature>
<keyword evidence="1" id="KW-0472">Membrane</keyword>
<keyword evidence="1" id="KW-0812">Transmembrane</keyword>
<organism evidence="2 3">
    <name type="scientific">Streptococcus gallolyticus</name>
    <dbReference type="NCBI Taxonomy" id="315405"/>
    <lineage>
        <taxon>Bacteria</taxon>
        <taxon>Bacillati</taxon>
        <taxon>Bacillota</taxon>
        <taxon>Bacilli</taxon>
        <taxon>Lactobacillales</taxon>
        <taxon>Streptococcaceae</taxon>
        <taxon>Streptococcus</taxon>
    </lineage>
</organism>
<keyword evidence="1" id="KW-1133">Transmembrane helix</keyword>
<dbReference type="AlphaFoldDB" id="A0A060RKG6"/>
<gene>
    <name evidence="2" type="ORF">BN963_SGAL_01051</name>
</gene>
<dbReference type="CDD" id="cd21807">
    <property type="entry name" value="ABC-2_lan_permease_MutE_EpiE-like"/>
    <property type="match status" value="1"/>
</dbReference>
<sequence length="239" mass="27849">MNKVLQSEMLKRKKGIYGKLCFIIPLISVFIAFLLCGPSLLESFSIYWWEALFLFTLIGLFFTYDQKEEEGAGHFQNIILGQLTYRIQIAKIILTVKDLILASFFFLLILYLVSFLFSGIMMLNIIRDIEVLFFILVASLWNIPMLYYLSTWVNNYVLLVLNALACLLLAPFLAQTSFWYLFPYTYHYKISQVLIHLKPSGDLENLNVSHPFSVLFIASFLSMILFGLFIKLLREEKRV</sequence>
<dbReference type="Proteomes" id="UP000027584">
    <property type="component" value="Unassembled WGS sequence"/>
</dbReference>
<accession>A0A060RKG6</accession>
<proteinExistence type="predicted"/>
<dbReference type="EMBL" id="CCBC010000142">
    <property type="protein sequence ID" value="CDO17857.1"/>
    <property type="molecule type" value="Genomic_DNA"/>
</dbReference>
<evidence type="ECO:0000313" key="3">
    <source>
        <dbReference type="Proteomes" id="UP000027584"/>
    </source>
</evidence>
<evidence type="ECO:0000313" key="2">
    <source>
        <dbReference type="EMBL" id="CDO17857.1"/>
    </source>
</evidence>
<reference evidence="2 3" key="1">
    <citation type="submission" date="2014-02" db="EMBL/GenBank/DDBJ databases">
        <authorList>
            <person name="Manrique M."/>
        </authorList>
    </citation>
    <scope>NUCLEOTIDE SEQUENCE [LARGE SCALE GENOMIC DNA]</scope>
    <source>
        <strain evidence="2 3">LMG17956</strain>
    </source>
</reference>
<feature type="transmembrane region" description="Helical" evidence="1">
    <location>
        <begin position="20"/>
        <end position="40"/>
    </location>
</feature>
<reference evidence="2 3" key="2">
    <citation type="submission" date="2014-05" db="EMBL/GenBank/DDBJ databases">
        <title>Genome sequence of Streptococcus gallolyticus.</title>
        <authorList>
            <person name="Del Campo R."/>
        </authorList>
    </citation>
    <scope>NUCLEOTIDE SEQUENCE [LARGE SCALE GENOMIC DNA]</scope>
    <source>
        <strain evidence="2 3">LMG17956</strain>
    </source>
</reference>
<feature type="transmembrane region" description="Helical" evidence="1">
    <location>
        <begin position="156"/>
        <end position="182"/>
    </location>
</feature>
<feature type="transmembrane region" description="Helical" evidence="1">
    <location>
        <begin position="131"/>
        <end position="149"/>
    </location>
</feature>
<protein>
    <submittedName>
        <fullName evidence="2">Putative lantibiotic ABC transporter, membrane pr otein</fullName>
    </submittedName>
</protein>
<dbReference type="InterPro" id="IPR021205">
    <property type="entry name" value="Lanti_perm_SpaE/MutE/EpiE-like"/>
</dbReference>
<comment type="caution">
    <text evidence="2">The sequence shown here is derived from an EMBL/GenBank/DDBJ whole genome shotgun (WGS) entry which is preliminary data.</text>
</comment>
<feature type="transmembrane region" description="Helical" evidence="1">
    <location>
        <begin position="212"/>
        <end position="233"/>
    </location>
</feature>